<evidence type="ECO:0000313" key="2">
    <source>
        <dbReference type="EMBL" id="RXI99840.1"/>
    </source>
</evidence>
<gene>
    <name evidence="2" type="ORF">DS745_13230</name>
</gene>
<dbReference type="EMBL" id="QOUX01000042">
    <property type="protein sequence ID" value="RXI99840.1"/>
    <property type="molecule type" value="Genomic_DNA"/>
</dbReference>
<dbReference type="AlphaFoldDB" id="A0A4Q0VRG3"/>
<name>A0A4Q0VRG3_9BACI</name>
<comment type="caution">
    <text evidence="2">The sequence shown here is derived from an EMBL/GenBank/DDBJ whole genome shotgun (WGS) entry which is preliminary data.</text>
</comment>
<reference evidence="2 3" key="1">
    <citation type="journal article" date="2019" name="Int. J. Syst. Evol. Microbiol.">
        <title>Anaerobacillus alkaliphilus sp. nov., a novel alkaliphilic and moderately halophilic bacterium.</title>
        <authorList>
            <person name="Borsodi A.K."/>
            <person name="Aszalos J.M."/>
            <person name="Bihari P."/>
            <person name="Nagy I."/>
            <person name="Schumann P."/>
            <person name="Sproer C."/>
            <person name="Kovacs A.L."/>
            <person name="Boka K."/>
            <person name="Dobosy P."/>
            <person name="Ovari M."/>
            <person name="Szili-Kovacs T."/>
            <person name="Toth E."/>
        </authorList>
    </citation>
    <scope>NUCLEOTIDE SEQUENCE [LARGE SCALE GENOMIC DNA]</scope>
    <source>
        <strain evidence="2 3">B16-10</strain>
    </source>
</reference>
<dbReference type="OrthoDB" id="9952482at2"/>
<dbReference type="RefSeq" id="WP_129078696.1">
    <property type="nucleotide sequence ID" value="NZ_QOUX01000042.1"/>
</dbReference>
<evidence type="ECO:0000256" key="1">
    <source>
        <dbReference type="SAM" id="Phobius"/>
    </source>
</evidence>
<evidence type="ECO:0000313" key="3">
    <source>
        <dbReference type="Proteomes" id="UP000290649"/>
    </source>
</evidence>
<organism evidence="2 3">
    <name type="scientific">Anaerobacillus alkaliphilus</name>
    <dbReference type="NCBI Taxonomy" id="1548597"/>
    <lineage>
        <taxon>Bacteria</taxon>
        <taxon>Bacillati</taxon>
        <taxon>Bacillota</taxon>
        <taxon>Bacilli</taxon>
        <taxon>Bacillales</taxon>
        <taxon>Bacillaceae</taxon>
        <taxon>Anaerobacillus</taxon>
    </lineage>
</organism>
<keyword evidence="1" id="KW-1133">Transmembrane helix</keyword>
<proteinExistence type="predicted"/>
<sequence>MVTLATLIINVLLFIMIITIDTILYKVSFFTSIYLLFTIHMSMGKIYLFLATIFMIASAIFIDIRRIRGPLFRKEE</sequence>
<dbReference type="Proteomes" id="UP000290649">
    <property type="component" value="Unassembled WGS sequence"/>
</dbReference>
<protein>
    <submittedName>
        <fullName evidence="2">Uncharacterized protein</fullName>
    </submittedName>
</protein>
<accession>A0A4Q0VRG3</accession>
<keyword evidence="1" id="KW-0812">Transmembrane</keyword>
<keyword evidence="3" id="KW-1185">Reference proteome</keyword>
<feature type="transmembrane region" description="Helical" evidence="1">
    <location>
        <begin position="46"/>
        <end position="64"/>
    </location>
</feature>
<keyword evidence="1" id="KW-0472">Membrane</keyword>
<feature type="transmembrane region" description="Helical" evidence="1">
    <location>
        <begin position="7"/>
        <end position="26"/>
    </location>
</feature>